<reference evidence="1 2" key="1">
    <citation type="submission" date="2018-06" db="EMBL/GenBank/DDBJ databases">
        <authorList>
            <consortium name="Pathogen Informatics"/>
            <person name="Doyle S."/>
        </authorList>
    </citation>
    <scope>NUCLEOTIDE SEQUENCE [LARGE SCALE GENOMIC DNA]</scope>
    <source>
        <strain evidence="1 2">NCTC8684</strain>
    </source>
</reference>
<dbReference type="InterPro" id="IPR021332">
    <property type="entry name" value="DUF2944"/>
</dbReference>
<sequence length="174" mass="19224">MMDEMVLAALAKWPNVPAVFGWLRLDARGQWWIKDARLQHEGMVEFFNRNYSRDGQGRCYVQNGPQKVYVQLDAAPLAARRTPKGWSTVPYDDDLPARAAWLTPDGMLLLEIGGELAVVDDRDLAAVLEEALPDWDGDAATLPLALKVGDASLPLAAETLPALQARYGIVARPR</sequence>
<accession>A0AAX2MCK3</accession>
<gene>
    <name evidence="1" type="ORF">NCTC8684_03121</name>
</gene>
<evidence type="ECO:0000313" key="1">
    <source>
        <dbReference type="EMBL" id="SUX34004.1"/>
    </source>
</evidence>
<dbReference type="RefSeq" id="WP_242650729.1">
    <property type="nucleotide sequence ID" value="NZ_JBHMEH010000001.1"/>
</dbReference>
<dbReference type="Proteomes" id="UP000254029">
    <property type="component" value="Unassembled WGS sequence"/>
</dbReference>
<dbReference type="AlphaFoldDB" id="A0AAX2MCK3"/>
<protein>
    <submittedName>
        <fullName evidence="1">Protein of uncharacterized function (DUF2946)</fullName>
    </submittedName>
</protein>
<proteinExistence type="predicted"/>
<dbReference type="EMBL" id="UIGR01000001">
    <property type="protein sequence ID" value="SUX34004.1"/>
    <property type="molecule type" value="Genomic_DNA"/>
</dbReference>
<name>A0AAX2MCK3_CHRVL</name>
<dbReference type="Pfam" id="PF11161">
    <property type="entry name" value="DUF2944"/>
    <property type="match status" value="1"/>
</dbReference>
<organism evidence="1 2">
    <name type="scientific">Chromobacterium violaceum</name>
    <dbReference type="NCBI Taxonomy" id="536"/>
    <lineage>
        <taxon>Bacteria</taxon>
        <taxon>Pseudomonadati</taxon>
        <taxon>Pseudomonadota</taxon>
        <taxon>Betaproteobacteria</taxon>
        <taxon>Neisseriales</taxon>
        <taxon>Chromobacteriaceae</taxon>
        <taxon>Chromobacterium</taxon>
    </lineage>
</organism>
<comment type="caution">
    <text evidence="1">The sequence shown here is derived from an EMBL/GenBank/DDBJ whole genome shotgun (WGS) entry which is preliminary data.</text>
</comment>
<evidence type="ECO:0000313" key="2">
    <source>
        <dbReference type="Proteomes" id="UP000254029"/>
    </source>
</evidence>